<comment type="caution">
    <text evidence="2">The sequence shown here is derived from an EMBL/GenBank/DDBJ whole genome shotgun (WGS) entry which is preliminary data.</text>
</comment>
<gene>
    <name evidence="2" type="ORF">ACFYKX_10980</name>
</gene>
<dbReference type="RefSeq" id="WP_389360951.1">
    <property type="nucleotide sequence ID" value="NZ_JBIACK010000004.1"/>
</dbReference>
<dbReference type="InterPro" id="IPR002500">
    <property type="entry name" value="PAPS_reduct_dom"/>
</dbReference>
<evidence type="ECO:0000313" key="2">
    <source>
        <dbReference type="EMBL" id="MFE8701117.1"/>
    </source>
</evidence>
<dbReference type="Gene3D" id="3.40.50.620">
    <property type="entry name" value="HUPs"/>
    <property type="match status" value="1"/>
</dbReference>
<accession>A0ABW6KEI2</accession>
<keyword evidence="3" id="KW-1185">Reference proteome</keyword>
<reference evidence="2 3" key="1">
    <citation type="submission" date="2024-08" db="EMBL/GenBank/DDBJ databases">
        <title>Two novel Cytobacillus novel species.</title>
        <authorList>
            <person name="Liu G."/>
        </authorList>
    </citation>
    <scope>NUCLEOTIDE SEQUENCE [LARGE SCALE GENOMIC DNA]</scope>
    <source>
        <strain evidence="2 3">FJAT-54145</strain>
    </source>
</reference>
<dbReference type="SUPFAM" id="SSF52402">
    <property type="entry name" value="Adenine nucleotide alpha hydrolases-like"/>
    <property type="match status" value="1"/>
</dbReference>
<dbReference type="InterPro" id="IPR050128">
    <property type="entry name" value="Sulfate_adenylyltrnsfr_sub2"/>
</dbReference>
<proteinExistence type="predicted"/>
<dbReference type="PANTHER" id="PTHR43196:SF2">
    <property type="entry name" value="PHOSPHOADENOSINE PHOSPHOSULFATE REDUCTASE"/>
    <property type="match status" value="1"/>
</dbReference>
<dbReference type="Proteomes" id="UP001601059">
    <property type="component" value="Unassembled WGS sequence"/>
</dbReference>
<dbReference type="Pfam" id="PF01507">
    <property type="entry name" value="PAPS_reduct"/>
    <property type="match status" value="1"/>
</dbReference>
<evidence type="ECO:0000313" key="3">
    <source>
        <dbReference type="Proteomes" id="UP001601059"/>
    </source>
</evidence>
<evidence type="ECO:0000259" key="1">
    <source>
        <dbReference type="Pfam" id="PF01507"/>
    </source>
</evidence>
<dbReference type="InterPro" id="IPR014729">
    <property type="entry name" value="Rossmann-like_a/b/a_fold"/>
</dbReference>
<protein>
    <submittedName>
        <fullName evidence="2">Phosphoadenosine phosphosulfate reductase family protein</fullName>
    </submittedName>
</protein>
<name>A0ABW6KEI2_9BACI</name>
<dbReference type="EMBL" id="JBIACK010000004">
    <property type="protein sequence ID" value="MFE8701117.1"/>
    <property type="molecule type" value="Genomic_DNA"/>
</dbReference>
<organism evidence="2 3">
    <name type="scientific">Cytobacillus spartinae</name>
    <dbReference type="NCBI Taxonomy" id="3299023"/>
    <lineage>
        <taxon>Bacteria</taxon>
        <taxon>Bacillati</taxon>
        <taxon>Bacillota</taxon>
        <taxon>Bacilli</taxon>
        <taxon>Bacillales</taxon>
        <taxon>Bacillaceae</taxon>
        <taxon>Cytobacillus</taxon>
    </lineage>
</organism>
<sequence length="262" mass="30241">MTSSLYVPNEIHSLIEDGAIFYISHSGGKDSQAMYALLQHIVPTDQIVVVHADLGEVEWLGVQDHIRTNTHHEVHVVRAGKTFLEMVENRGMWPSAAYRQCTSDLKRGPIFKFIRNDLKQRNATIAVNCMGLRAQESSSRAKKNPFAYNESQSSHKRVTRHVYDWLPIFYLTTEEVFQSIREAGQEPFWAYERNERLSCVFCIMGCANDLRHGAEQRPELYRKYVELEKKIGHTMFMKGKEPISLEDHVGIKVSELREQWSA</sequence>
<dbReference type="PANTHER" id="PTHR43196">
    <property type="entry name" value="SULFATE ADENYLYLTRANSFERASE SUBUNIT 2"/>
    <property type="match status" value="1"/>
</dbReference>
<feature type="domain" description="Phosphoadenosine phosphosulphate reductase" evidence="1">
    <location>
        <begin position="23"/>
        <end position="184"/>
    </location>
</feature>